<dbReference type="AlphaFoldDB" id="A0A2T4UFM4"/>
<dbReference type="EMBL" id="PYYB01000002">
    <property type="protein sequence ID" value="PTL56568.1"/>
    <property type="molecule type" value="Genomic_DNA"/>
</dbReference>
<evidence type="ECO:0000256" key="2">
    <source>
        <dbReference type="SAM" id="Phobius"/>
    </source>
</evidence>
<keyword evidence="2" id="KW-0472">Membrane</keyword>
<sequence length="484" mass="52195">MRRAISKNLRWIGAIAGLALIASVVGGYILSNQRFYLPKWVPVLGSDFVDYKAEIQTAQSITPGQGQTVNIAGVPVGELSDVQLKNGRAIVTLKIRRRYAPLYKDASALVRPKTGLNDMIVELSPGTKAAGELPRDEPIDVRSTLPNINADEILASLDGDTRSYLQLLLGGAGEGLRGNGERLSSTIRRFEPTARDTDRIATELAKRRENIRRVVHNFRLVSEALGEKDEQLGDLVSSSNAVFTAFARQDARLRETLQLLPDTLGETRTALDKADRLARQLGPTLGALRPAARNLGPALRQTRPFLRTTTPVIRDQLRPFARDVRPVVRVLRPTARDLAVVTPKLSSALTTVNYLLNTLAYNPPGDAEEGYLFWTAWANHAAGTVFGTQDAHGPIRRGLLQLSCSTLATLDSLKPVNPQLGTLVDLAGVPLTSDVCPTTSQAGTGTTTTRARGADAVVPQTPTQELTTEPVAASRGTATAGEGR</sequence>
<dbReference type="OrthoDB" id="5242258at2"/>
<feature type="compositionally biased region" description="Low complexity" evidence="1">
    <location>
        <begin position="442"/>
        <end position="451"/>
    </location>
</feature>
<dbReference type="GO" id="GO:0005576">
    <property type="term" value="C:extracellular region"/>
    <property type="evidence" value="ECO:0007669"/>
    <property type="project" value="TreeGrafter"/>
</dbReference>
<feature type="transmembrane region" description="Helical" evidence="2">
    <location>
        <begin position="12"/>
        <end position="30"/>
    </location>
</feature>
<organism evidence="4 5">
    <name type="scientific">Paraconexibacter algicola</name>
    <dbReference type="NCBI Taxonomy" id="2133960"/>
    <lineage>
        <taxon>Bacteria</taxon>
        <taxon>Bacillati</taxon>
        <taxon>Actinomycetota</taxon>
        <taxon>Thermoleophilia</taxon>
        <taxon>Solirubrobacterales</taxon>
        <taxon>Paraconexibacteraceae</taxon>
        <taxon>Paraconexibacter</taxon>
    </lineage>
</organism>
<gene>
    <name evidence="4" type="ORF">C7Y72_16600</name>
</gene>
<keyword evidence="2" id="KW-1133">Transmembrane helix</keyword>
<comment type="caution">
    <text evidence="4">The sequence shown here is derived from an EMBL/GenBank/DDBJ whole genome shotgun (WGS) entry which is preliminary data.</text>
</comment>
<dbReference type="PANTHER" id="PTHR33371">
    <property type="entry name" value="INTERMEMBRANE PHOSPHOLIPID TRANSPORT SYSTEM BINDING PROTEIN MLAD-RELATED"/>
    <property type="match status" value="1"/>
</dbReference>
<name>A0A2T4UFM4_9ACTN</name>
<reference evidence="4 5" key="1">
    <citation type="submission" date="2018-03" db="EMBL/GenBank/DDBJ databases">
        <title>Aquarubrobacter algicola gen. nov., sp. nov., a novel actinobacterium isolated from shallow eutrophic lake during the end of cyanobacterial harmful algal blooms.</title>
        <authorList>
            <person name="Chun S.J."/>
        </authorList>
    </citation>
    <scope>NUCLEOTIDE SEQUENCE [LARGE SCALE GENOMIC DNA]</scope>
    <source>
        <strain evidence="4 5">Seoho-28</strain>
    </source>
</reference>
<dbReference type="PANTHER" id="PTHR33371:SF4">
    <property type="entry name" value="INTERMEMBRANE PHOSPHOLIPID TRANSPORT SYSTEM BINDING PROTEIN MLAD"/>
    <property type="match status" value="1"/>
</dbReference>
<dbReference type="Pfam" id="PF02470">
    <property type="entry name" value="MlaD"/>
    <property type="match status" value="1"/>
</dbReference>
<keyword evidence="2" id="KW-0812">Transmembrane</keyword>
<protein>
    <recommendedName>
        <fullName evidence="3">Mce/MlaD domain-containing protein</fullName>
    </recommendedName>
</protein>
<evidence type="ECO:0000256" key="1">
    <source>
        <dbReference type="SAM" id="MobiDB-lite"/>
    </source>
</evidence>
<feature type="domain" description="Mce/MlaD" evidence="3">
    <location>
        <begin position="50"/>
        <end position="126"/>
    </location>
</feature>
<dbReference type="Proteomes" id="UP000240739">
    <property type="component" value="Unassembled WGS sequence"/>
</dbReference>
<evidence type="ECO:0000313" key="4">
    <source>
        <dbReference type="EMBL" id="PTL56568.1"/>
    </source>
</evidence>
<feature type="compositionally biased region" description="Low complexity" evidence="1">
    <location>
        <begin position="457"/>
        <end position="471"/>
    </location>
</feature>
<evidence type="ECO:0000313" key="5">
    <source>
        <dbReference type="Proteomes" id="UP000240739"/>
    </source>
</evidence>
<dbReference type="RefSeq" id="WP_107570287.1">
    <property type="nucleotide sequence ID" value="NZ_PYYB01000002.1"/>
</dbReference>
<dbReference type="InterPro" id="IPR052336">
    <property type="entry name" value="MlaD_Phospholipid_Transporter"/>
</dbReference>
<keyword evidence="5" id="KW-1185">Reference proteome</keyword>
<proteinExistence type="predicted"/>
<accession>A0A2T4UFM4</accession>
<evidence type="ECO:0000259" key="3">
    <source>
        <dbReference type="Pfam" id="PF02470"/>
    </source>
</evidence>
<feature type="region of interest" description="Disordered" evidence="1">
    <location>
        <begin position="436"/>
        <end position="484"/>
    </location>
</feature>
<dbReference type="InterPro" id="IPR003399">
    <property type="entry name" value="Mce/MlaD"/>
</dbReference>